<proteinExistence type="predicted"/>
<dbReference type="Pfam" id="PF06133">
    <property type="entry name" value="Com_YlbF"/>
    <property type="match status" value="1"/>
</dbReference>
<comment type="caution">
    <text evidence="1">The sequence shown here is derived from an EMBL/GenBank/DDBJ whole genome shotgun (WGS) entry which is preliminary data.</text>
</comment>
<name>A0A9D1Y4H5_9FIRM</name>
<accession>A0A9D1Y4H5</accession>
<dbReference type="SUPFAM" id="SSF158622">
    <property type="entry name" value="YheA/YmcA-like"/>
    <property type="match status" value="1"/>
</dbReference>
<dbReference type="AlphaFoldDB" id="A0A9D1Y4H5"/>
<organism evidence="1 2">
    <name type="scientific">Candidatus Gemmiger excrementipullorum</name>
    <dbReference type="NCBI Taxonomy" id="2838610"/>
    <lineage>
        <taxon>Bacteria</taxon>
        <taxon>Bacillati</taxon>
        <taxon>Bacillota</taxon>
        <taxon>Clostridia</taxon>
        <taxon>Eubacteriales</taxon>
        <taxon>Gemmiger</taxon>
    </lineage>
</organism>
<dbReference type="EMBL" id="DXEI01000109">
    <property type="protein sequence ID" value="HIX95235.1"/>
    <property type="molecule type" value="Genomic_DNA"/>
</dbReference>
<gene>
    <name evidence="1" type="ORF">H9846_07230</name>
</gene>
<sequence>MDCMDLFKKAAAAMQTDPRYLALDAARRENDADAELQNLIGEFNLARLDLNNESTKTESDAARVAELNQRINALYEQIMASEGMVRYTAAKAECEAMVSYIDAIINTAMNGGDPMTVQPPEHGCTGSCATCGGCH</sequence>
<evidence type="ECO:0000313" key="1">
    <source>
        <dbReference type="EMBL" id="HIX95235.1"/>
    </source>
</evidence>
<reference evidence="1" key="1">
    <citation type="journal article" date="2021" name="PeerJ">
        <title>Extensive microbial diversity within the chicken gut microbiome revealed by metagenomics and culture.</title>
        <authorList>
            <person name="Gilroy R."/>
            <person name="Ravi A."/>
            <person name="Getino M."/>
            <person name="Pursley I."/>
            <person name="Horton D.L."/>
            <person name="Alikhan N.F."/>
            <person name="Baker D."/>
            <person name="Gharbi K."/>
            <person name="Hall N."/>
            <person name="Watson M."/>
            <person name="Adriaenssens E.M."/>
            <person name="Foster-Nyarko E."/>
            <person name="Jarju S."/>
            <person name="Secka A."/>
            <person name="Antonio M."/>
            <person name="Oren A."/>
            <person name="Chaudhuri R.R."/>
            <person name="La Ragione R."/>
            <person name="Hildebrand F."/>
            <person name="Pallen M.J."/>
        </authorList>
    </citation>
    <scope>NUCLEOTIDE SEQUENCE</scope>
    <source>
        <strain evidence="1">ChiHecec2B26-7398</strain>
    </source>
</reference>
<dbReference type="Gene3D" id="1.20.1500.10">
    <property type="entry name" value="YheA/YmcA-like"/>
    <property type="match status" value="1"/>
</dbReference>
<dbReference type="InterPro" id="IPR023378">
    <property type="entry name" value="YheA/YmcA-like_dom_sf"/>
</dbReference>
<protein>
    <submittedName>
        <fullName evidence="1">YlbF family regulator</fullName>
    </submittedName>
</protein>
<dbReference type="InterPro" id="IPR010368">
    <property type="entry name" value="Com_YlbF"/>
</dbReference>
<dbReference type="Proteomes" id="UP000886751">
    <property type="component" value="Unassembled WGS sequence"/>
</dbReference>
<reference evidence="1" key="2">
    <citation type="submission" date="2021-04" db="EMBL/GenBank/DDBJ databases">
        <authorList>
            <person name="Gilroy R."/>
        </authorList>
    </citation>
    <scope>NUCLEOTIDE SEQUENCE</scope>
    <source>
        <strain evidence="1">ChiHecec2B26-7398</strain>
    </source>
</reference>
<evidence type="ECO:0000313" key="2">
    <source>
        <dbReference type="Proteomes" id="UP000886751"/>
    </source>
</evidence>